<evidence type="ECO:0000256" key="11">
    <source>
        <dbReference type="SAM" id="Phobius"/>
    </source>
</evidence>
<dbReference type="Gene3D" id="1.10.630.10">
    <property type="entry name" value="Cytochrome P450"/>
    <property type="match status" value="1"/>
</dbReference>
<feature type="transmembrane region" description="Helical" evidence="11">
    <location>
        <begin position="20"/>
        <end position="41"/>
    </location>
</feature>
<dbReference type="InterPro" id="IPR017972">
    <property type="entry name" value="Cyt_P450_CS"/>
</dbReference>
<keyword evidence="10" id="KW-0503">Monooxygenase</keyword>
<dbReference type="GO" id="GO:0020037">
    <property type="term" value="F:heme binding"/>
    <property type="evidence" value="ECO:0007669"/>
    <property type="project" value="InterPro"/>
</dbReference>
<comment type="catalytic activity">
    <reaction evidence="8">
        <text>5-dehydroepisterol + NADPH + O2 + H(+) = ergosta-5,7,22,24(28)-tetraen-3beta-ol + NADP(+) + 2 H2O</text>
        <dbReference type="Rhea" id="RHEA:33467"/>
        <dbReference type="ChEBI" id="CHEBI:15377"/>
        <dbReference type="ChEBI" id="CHEBI:15378"/>
        <dbReference type="ChEBI" id="CHEBI:15379"/>
        <dbReference type="ChEBI" id="CHEBI:18249"/>
        <dbReference type="ChEBI" id="CHEBI:52972"/>
        <dbReference type="ChEBI" id="CHEBI:57783"/>
        <dbReference type="ChEBI" id="CHEBI:58349"/>
        <dbReference type="EC" id="1.14.19.41"/>
    </reaction>
</comment>
<dbReference type="AlphaFoldDB" id="A0A7S3XDF4"/>
<dbReference type="SUPFAM" id="SSF48264">
    <property type="entry name" value="Cytochrome P450"/>
    <property type="match status" value="1"/>
</dbReference>
<comment type="similarity">
    <text evidence="2 10">Belongs to the cytochrome P450 family.</text>
</comment>
<dbReference type="GO" id="GO:0005506">
    <property type="term" value="F:iron ion binding"/>
    <property type="evidence" value="ECO:0007669"/>
    <property type="project" value="InterPro"/>
</dbReference>
<dbReference type="EMBL" id="HBIS01003372">
    <property type="protein sequence ID" value="CAE0609213.1"/>
    <property type="molecule type" value="Transcribed_RNA"/>
</dbReference>
<dbReference type="GO" id="GO:0000249">
    <property type="term" value="F:C-22 sterol desaturase (NADPH) activity"/>
    <property type="evidence" value="ECO:0007669"/>
    <property type="project" value="UniProtKB-EC"/>
</dbReference>
<dbReference type="InterPro" id="IPR036396">
    <property type="entry name" value="Cyt_P450_sf"/>
</dbReference>
<dbReference type="Pfam" id="PF00067">
    <property type="entry name" value="p450"/>
    <property type="match status" value="1"/>
</dbReference>
<feature type="binding site" description="axial binding residue" evidence="9">
    <location>
        <position position="466"/>
    </location>
    <ligand>
        <name>heme</name>
        <dbReference type="ChEBI" id="CHEBI:30413"/>
    </ligand>
    <ligandPart>
        <name>Fe</name>
        <dbReference type="ChEBI" id="CHEBI:18248"/>
    </ligandPart>
</feature>
<dbReference type="InterPro" id="IPR001128">
    <property type="entry name" value="Cyt_P450"/>
</dbReference>
<dbReference type="GO" id="GO:0016125">
    <property type="term" value="P:sterol metabolic process"/>
    <property type="evidence" value="ECO:0007669"/>
    <property type="project" value="TreeGrafter"/>
</dbReference>
<keyword evidence="11" id="KW-0812">Transmembrane</keyword>
<keyword evidence="9 10" id="KW-0349">Heme</keyword>
<evidence type="ECO:0000256" key="1">
    <source>
        <dbReference type="ARBA" id="ARBA00001971"/>
    </source>
</evidence>
<reference evidence="12" key="1">
    <citation type="submission" date="2021-01" db="EMBL/GenBank/DDBJ databases">
        <authorList>
            <person name="Corre E."/>
            <person name="Pelletier E."/>
            <person name="Niang G."/>
            <person name="Scheremetjew M."/>
            <person name="Finn R."/>
            <person name="Kale V."/>
            <person name="Holt S."/>
            <person name="Cochrane G."/>
            <person name="Meng A."/>
            <person name="Brown T."/>
            <person name="Cohen L."/>
        </authorList>
    </citation>
    <scope>NUCLEOTIDE SEQUENCE</scope>
    <source>
        <strain evidence="12">CCMP1897</strain>
    </source>
</reference>
<gene>
    <name evidence="12" type="ORF">PSAL00342_LOCUS3032</name>
</gene>
<sequence length="519" mass="58522">MDVERTQHMAKAALEGAWEAVGGGRGIVIGLWALLVGYVVYEQLWLQTMKMKSGRVEGPLGTLPLLGCVLAMVKDPFGFWETQRVFAMAEFPNEKVKAKASWNSILGKYMLFTTDTDVTRKVLTHNSPNDFMMVVHPSGKHILGDDNLAFMHGPEHKNLRKSFLALFTQAALAKYVTIQDRVVRKHLAQWLSEHEGEELEIRDLIRDMNTDTSQEVFVGPYMSKETKKEFSDAFRDMTDGFLALPICLPGFAVYKGKQGRFKVLGMLEKCAKESKEAMKAGKEPCCLMDFWSCKVLEEMKEAEDAGLPPPKHSTDEKMASVMMDFLFASQDASTASLTWVMALMADYPDMMKQVTEEQKAVRNDKNTPVSGELLPSLRYTRQVVLEVLRYRPPATMVPNTAERDIVLADGLVAPKGTLVMPSILASNMQGFTDPLKFDPDRMSPERKEDIKYQSNFLTFGVGAHMCVGRLYAINHLMTFLSVMSLSCRWSRRITQDSNKLMYLPTIYPGDCLVTMHEIQ</sequence>
<evidence type="ECO:0000256" key="4">
    <source>
        <dbReference type="ARBA" id="ARBA00023002"/>
    </source>
</evidence>
<dbReference type="PANTHER" id="PTHR24286">
    <property type="entry name" value="CYTOCHROME P450 26"/>
    <property type="match status" value="1"/>
</dbReference>
<evidence type="ECO:0000256" key="6">
    <source>
        <dbReference type="ARBA" id="ARBA00039038"/>
    </source>
</evidence>
<dbReference type="EC" id="1.14.19.41" evidence="6"/>
<evidence type="ECO:0000256" key="3">
    <source>
        <dbReference type="ARBA" id="ARBA00022723"/>
    </source>
</evidence>
<name>A0A7S3XDF4_9CHLO</name>
<comment type="cofactor">
    <cofactor evidence="1 9">
        <name>heme</name>
        <dbReference type="ChEBI" id="CHEBI:30413"/>
    </cofactor>
</comment>
<dbReference type="InterPro" id="IPR002403">
    <property type="entry name" value="Cyt_P450_E_grp-IV"/>
</dbReference>
<evidence type="ECO:0000256" key="10">
    <source>
        <dbReference type="RuleBase" id="RU000461"/>
    </source>
</evidence>
<dbReference type="PROSITE" id="PS00086">
    <property type="entry name" value="CYTOCHROME_P450"/>
    <property type="match status" value="1"/>
</dbReference>
<evidence type="ECO:0000256" key="8">
    <source>
        <dbReference type="ARBA" id="ARBA00047463"/>
    </source>
</evidence>
<accession>A0A7S3XDF4</accession>
<keyword evidence="4 10" id="KW-0560">Oxidoreductase</keyword>
<dbReference type="PRINTS" id="PR00465">
    <property type="entry name" value="EP450IV"/>
</dbReference>
<organism evidence="12">
    <name type="scientific">Picocystis salinarum</name>
    <dbReference type="NCBI Taxonomy" id="88271"/>
    <lineage>
        <taxon>Eukaryota</taxon>
        <taxon>Viridiplantae</taxon>
        <taxon>Chlorophyta</taxon>
        <taxon>Picocystophyceae</taxon>
        <taxon>Picocystales</taxon>
        <taxon>Picocystaceae</taxon>
        <taxon>Picocystis</taxon>
    </lineage>
</organism>
<proteinExistence type="inferred from homology"/>
<dbReference type="PRINTS" id="PR00385">
    <property type="entry name" value="P450"/>
</dbReference>
<dbReference type="GO" id="GO:0004497">
    <property type="term" value="F:monooxygenase activity"/>
    <property type="evidence" value="ECO:0007669"/>
    <property type="project" value="UniProtKB-KW"/>
</dbReference>
<keyword evidence="11" id="KW-1133">Transmembrane helix</keyword>
<evidence type="ECO:0000256" key="7">
    <source>
        <dbReference type="ARBA" id="ARBA00041546"/>
    </source>
</evidence>
<keyword evidence="11" id="KW-0472">Membrane</keyword>
<keyword evidence="3 9" id="KW-0479">Metal-binding</keyword>
<evidence type="ECO:0000256" key="9">
    <source>
        <dbReference type="PIRSR" id="PIRSR602403-1"/>
    </source>
</evidence>
<dbReference type="CDD" id="cd11082">
    <property type="entry name" value="CYP61_CYP710"/>
    <property type="match status" value="1"/>
</dbReference>
<evidence type="ECO:0000256" key="2">
    <source>
        <dbReference type="ARBA" id="ARBA00010617"/>
    </source>
</evidence>
<evidence type="ECO:0000256" key="5">
    <source>
        <dbReference type="ARBA" id="ARBA00023004"/>
    </source>
</evidence>
<keyword evidence="5 9" id="KW-0408">Iron</keyword>
<dbReference type="PANTHER" id="PTHR24286:SF228">
    <property type="entry name" value="C-22 STEROL DESATURASE ERG5"/>
    <property type="match status" value="1"/>
</dbReference>
<evidence type="ECO:0000313" key="12">
    <source>
        <dbReference type="EMBL" id="CAE0609213.1"/>
    </source>
</evidence>
<protein>
    <recommendedName>
        <fullName evidence="6">sterol 22-desaturase</fullName>
        <ecNumber evidence="6">1.14.19.41</ecNumber>
    </recommendedName>
    <alternativeName>
        <fullName evidence="7">C-22 sterol desaturase</fullName>
    </alternativeName>
</protein>